<evidence type="ECO:0000313" key="3">
    <source>
        <dbReference type="Proteomes" id="UP000006039"/>
    </source>
</evidence>
<gene>
    <name evidence="2" type="primary">20345416</name>
    <name evidence="1" type="ORF">GGTG_04958</name>
</gene>
<reference evidence="1" key="2">
    <citation type="submission" date="2010-07" db="EMBL/GenBank/DDBJ databases">
        <authorList>
            <consortium name="The Broad Institute Genome Sequencing Platform"/>
            <consortium name="Broad Institute Genome Sequencing Center for Infectious Disease"/>
            <person name="Ma L.-J."/>
            <person name="Dead R."/>
            <person name="Young S."/>
            <person name="Zeng Q."/>
            <person name="Koehrsen M."/>
            <person name="Alvarado L."/>
            <person name="Berlin A."/>
            <person name="Chapman S.B."/>
            <person name="Chen Z."/>
            <person name="Freedman E."/>
            <person name="Gellesch M."/>
            <person name="Goldberg J."/>
            <person name="Griggs A."/>
            <person name="Gujja S."/>
            <person name="Heilman E.R."/>
            <person name="Heiman D."/>
            <person name="Hepburn T."/>
            <person name="Howarth C."/>
            <person name="Jen D."/>
            <person name="Larson L."/>
            <person name="Mehta T."/>
            <person name="Neiman D."/>
            <person name="Pearson M."/>
            <person name="Roberts A."/>
            <person name="Saif S."/>
            <person name="Shea T."/>
            <person name="Shenoy N."/>
            <person name="Sisk P."/>
            <person name="Stolte C."/>
            <person name="Sykes S."/>
            <person name="Walk T."/>
            <person name="White J."/>
            <person name="Yandava C."/>
            <person name="Haas B."/>
            <person name="Nusbaum C."/>
            <person name="Birren B."/>
        </authorList>
    </citation>
    <scope>NUCLEOTIDE SEQUENCE</scope>
    <source>
        <strain evidence="1">R3-111a-1</strain>
    </source>
</reference>
<reference evidence="1" key="3">
    <citation type="submission" date="2010-09" db="EMBL/GenBank/DDBJ databases">
        <title>Annotation of Gaeumannomyces graminis var. tritici R3-111a-1.</title>
        <authorList>
            <consortium name="The Broad Institute Genome Sequencing Platform"/>
            <person name="Ma L.-J."/>
            <person name="Dead R."/>
            <person name="Young S.K."/>
            <person name="Zeng Q."/>
            <person name="Gargeya S."/>
            <person name="Fitzgerald M."/>
            <person name="Haas B."/>
            <person name="Abouelleil A."/>
            <person name="Alvarado L."/>
            <person name="Arachchi H.M."/>
            <person name="Berlin A."/>
            <person name="Brown A."/>
            <person name="Chapman S.B."/>
            <person name="Chen Z."/>
            <person name="Dunbar C."/>
            <person name="Freedman E."/>
            <person name="Gearin G."/>
            <person name="Gellesch M."/>
            <person name="Goldberg J."/>
            <person name="Griggs A."/>
            <person name="Gujja S."/>
            <person name="Heiman D."/>
            <person name="Howarth C."/>
            <person name="Larson L."/>
            <person name="Lui A."/>
            <person name="MacDonald P.J.P."/>
            <person name="Mehta T."/>
            <person name="Montmayeur A."/>
            <person name="Murphy C."/>
            <person name="Neiman D."/>
            <person name="Pearson M."/>
            <person name="Priest M."/>
            <person name="Roberts A."/>
            <person name="Saif S."/>
            <person name="Shea T."/>
            <person name="Shenoy N."/>
            <person name="Sisk P."/>
            <person name="Stolte C."/>
            <person name="Sykes S."/>
            <person name="Yandava C."/>
            <person name="Wortman J."/>
            <person name="Nusbaum C."/>
            <person name="Birren B."/>
        </authorList>
    </citation>
    <scope>NUCLEOTIDE SEQUENCE</scope>
    <source>
        <strain evidence="1">R3-111a-1</strain>
    </source>
</reference>
<reference evidence="2" key="5">
    <citation type="submission" date="2018-04" db="UniProtKB">
        <authorList>
            <consortium name="EnsemblFungi"/>
        </authorList>
    </citation>
    <scope>IDENTIFICATION</scope>
    <source>
        <strain evidence="2">R3-111a-1</strain>
    </source>
</reference>
<sequence length="231" mass="24632">MTGLKHRRDKLAGSYGEVRNAGYDDGKLERKIMRDRRRESGSRVASTWTVRCAVRPLLVLGLVFHAAAWSLVSQNSHVAARYTLCGLRPAPLPGATARECGSPTWSDVRPSVPGLVLVGLVSAGGREDQLAMFHGGEGERVTSSGWWIVGTKAGRFTCQPPSASPTHATTGSRAMCRDNCPAAAPDRDSRCLSVWRELCRGDLAVAAAVVVAVVADRGCLSQPVLVVVVTV</sequence>
<dbReference type="VEuPathDB" id="FungiDB:GGTG_04958"/>
<organism evidence="1">
    <name type="scientific">Gaeumannomyces tritici (strain R3-111a-1)</name>
    <name type="common">Wheat and barley take-all root rot fungus</name>
    <name type="synonym">Gaeumannomyces graminis var. tritici</name>
    <dbReference type="NCBI Taxonomy" id="644352"/>
    <lineage>
        <taxon>Eukaryota</taxon>
        <taxon>Fungi</taxon>
        <taxon>Dikarya</taxon>
        <taxon>Ascomycota</taxon>
        <taxon>Pezizomycotina</taxon>
        <taxon>Sordariomycetes</taxon>
        <taxon>Sordariomycetidae</taxon>
        <taxon>Magnaporthales</taxon>
        <taxon>Magnaporthaceae</taxon>
        <taxon>Gaeumannomyces</taxon>
    </lineage>
</organism>
<dbReference type="HOGENOM" id="CLU_1199878_0_0_1"/>
<protein>
    <submittedName>
        <fullName evidence="1 2">Uncharacterized protein</fullName>
    </submittedName>
</protein>
<proteinExistence type="predicted"/>
<accession>J3NUK2</accession>
<dbReference type="EnsemblFungi" id="EJT79875">
    <property type="protein sequence ID" value="EJT79875"/>
    <property type="gene ID" value="GGTG_04958"/>
</dbReference>
<dbReference type="GeneID" id="20345416"/>
<dbReference type="EMBL" id="GL385396">
    <property type="protein sequence ID" value="EJT79875.1"/>
    <property type="molecule type" value="Genomic_DNA"/>
</dbReference>
<evidence type="ECO:0000313" key="1">
    <source>
        <dbReference type="EMBL" id="EJT79875.1"/>
    </source>
</evidence>
<keyword evidence="3" id="KW-1185">Reference proteome</keyword>
<dbReference type="RefSeq" id="XP_009221020.1">
    <property type="nucleotide sequence ID" value="XM_009222756.1"/>
</dbReference>
<reference evidence="3" key="1">
    <citation type="submission" date="2010-07" db="EMBL/GenBank/DDBJ databases">
        <title>The genome sequence of Gaeumannomyces graminis var. tritici strain R3-111a-1.</title>
        <authorList>
            <consortium name="The Broad Institute Genome Sequencing Platform"/>
            <person name="Ma L.-J."/>
            <person name="Dead R."/>
            <person name="Young S."/>
            <person name="Zeng Q."/>
            <person name="Koehrsen M."/>
            <person name="Alvarado L."/>
            <person name="Berlin A."/>
            <person name="Chapman S.B."/>
            <person name="Chen Z."/>
            <person name="Freedman E."/>
            <person name="Gellesch M."/>
            <person name="Goldberg J."/>
            <person name="Griggs A."/>
            <person name="Gujja S."/>
            <person name="Heilman E.R."/>
            <person name="Heiman D."/>
            <person name="Hepburn T."/>
            <person name="Howarth C."/>
            <person name="Jen D."/>
            <person name="Larson L."/>
            <person name="Mehta T."/>
            <person name="Neiman D."/>
            <person name="Pearson M."/>
            <person name="Roberts A."/>
            <person name="Saif S."/>
            <person name="Shea T."/>
            <person name="Shenoy N."/>
            <person name="Sisk P."/>
            <person name="Stolte C."/>
            <person name="Sykes S."/>
            <person name="Walk T."/>
            <person name="White J."/>
            <person name="Yandava C."/>
            <person name="Haas B."/>
            <person name="Nusbaum C."/>
            <person name="Birren B."/>
        </authorList>
    </citation>
    <scope>NUCLEOTIDE SEQUENCE [LARGE SCALE GENOMIC DNA]</scope>
    <source>
        <strain evidence="3">R3-111a-1</strain>
    </source>
</reference>
<dbReference type="Proteomes" id="UP000006039">
    <property type="component" value="Unassembled WGS sequence"/>
</dbReference>
<name>J3NUK2_GAET3</name>
<reference evidence="2" key="4">
    <citation type="journal article" date="2015" name="G3 (Bethesda)">
        <title>Genome sequences of three phytopathogenic species of the Magnaporthaceae family of fungi.</title>
        <authorList>
            <person name="Okagaki L.H."/>
            <person name="Nunes C.C."/>
            <person name="Sailsbery J."/>
            <person name="Clay B."/>
            <person name="Brown D."/>
            <person name="John T."/>
            <person name="Oh Y."/>
            <person name="Young N."/>
            <person name="Fitzgerald M."/>
            <person name="Haas B.J."/>
            <person name="Zeng Q."/>
            <person name="Young S."/>
            <person name="Adiconis X."/>
            <person name="Fan L."/>
            <person name="Levin J.Z."/>
            <person name="Mitchell T.K."/>
            <person name="Okubara P.A."/>
            <person name="Farman M.L."/>
            <person name="Kohn L.M."/>
            <person name="Birren B."/>
            <person name="Ma L.-J."/>
            <person name="Dean R.A."/>
        </authorList>
    </citation>
    <scope>NUCLEOTIDE SEQUENCE</scope>
    <source>
        <strain evidence="2">R3-111a-1</strain>
    </source>
</reference>
<evidence type="ECO:0000313" key="2">
    <source>
        <dbReference type="EnsemblFungi" id="EJT79875"/>
    </source>
</evidence>
<dbReference type="AlphaFoldDB" id="J3NUK2"/>